<dbReference type="Proteomes" id="UP001155840">
    <property type="component" value="Unassembled WGS sequence"/>
</dbReference>
<accession>A0AA44CAF1</accession>
<keyword evidence="1" id="KW-0732">Signal</keyword>
<keyword evidence="3" id="KW-1185">Reference proteome</keyword>
<evidence type="ECO:0008006" key="4">
    <source>
        <dbReference type="Google" id="ProtNLM"/>
    </source>
</evidence>
<feature type="chain" id="PRO_5041417698" description="Transmembrane protein" evidence="1">
    <location>
        <begin position="25"/>
        <end position="95"/>
    </location>
</feature>
<reference evidence="2" key="1">
    <citation type="submission" date="2020-03" db="EMBL/GenBank/DDBJ databases">
        <title>Ferranicluibacter endophyticum gen. nov., sp. nov., a new genus isolated from Rubus ulmifolius Schott. stem.</title>
        <authorList>
            <person name="Roca-Couso R."/>
            <person name="Flores-Felix J.D."/>
            <person name="Igual J.M."/>
            <person name="Rivas R."/>
        </authorList>
    </citation>
    <scope>NUCLEOTIDE SEQUENCE</scope>
    <source>
        <strain evidence="2">CRRU44</strain>
    </source>
</reference>
<evidence type="ECO:0000313" key="3">
    <source>
        <dbReference type="Proteomes" id="UP001155840"/>
    </source>
</evidence>
<dbReference type="AlphaFoldDB" id="A0AA44CAF1"/>
<dbReference type="PROSITE" id="PS51257">
    <property type="entry name" value="PROKAR_LIPOPROTEIN"/>
    <property type="match status" value="1"/>
</dbReference>
<organism evidence="2 3">
    <name type="scientific">Ferranicluibacter rubi</name>
    <dbReference type="NCBI Taxonomy" id="2715133"/>
    <lineage>
        <taxon>Bacteria</taxon>
        <taxon>Pseudomonadati</taxon>
        <taxon>Pseudomonadota</taxon>
        <taxon>Alphaproteobacteria</taxon>
        <taxon>Hyphomicrobiales</taxon>
        <taxon>Rhizobiaceae</taxon>
        <taxon>Ferranicluibacter</taxon>
    </lineage>
</organism>
<evidence type="ECO:0000256" key="1">
    <source>
        <dbReference type="SAM" id="SignalP"/>
    </source>
</evidence>
<evidence type="ECO:0000313" key="2">
    <source>
        <dbReference type="EMBL" id="NHT75843.1"/>
    </source>
</evidence>
<dbReference type="EMBL" id="JAANCM010000003">
    <property type="protein sequence ID" value="NHT75843.1"/>
    <property type="molecule type" value="Genomic_DNA"/>
</dbReference>
<sequence>MTFRLIGILAVGLSLAACTTASTALEPIPGSLIYNGQPRTKLTKSPIGSTFTHRFLDPRGDRYLETYQIQEDRSVKLIARRKLNIFVGLGNDRDY</sequence>
<comment type="caution">
    <text evidence="2">The sequence shown here is derived from an EMBL/GenBank/DDBJ whole genome shotgun (WGS) entry which is preliminary data.</text>
</comment>
<proteinExistence type="predicted"/>
<gene>
    <name evidence="2" type="ORF">G8E10_08800</name>
</gene>
<name>A0AA44CAF1_9HYPH</name>
<feature type="signal peptide" evidence="1">
    <location>
        <begin position="1"/>
        <end position="24"/>
    </location>
</feature>
<protein>
    <recommendedName>
        <fullName evidence="4">Transmembrane protein</fullName>
    </recommendedName>
</protein>